<feature type="domain" description="GGDEF" evidence="4">
    <location>
        <begin position="412"/>
        <end position="544"/>
    </location>
</feature>
<dbReference type="Pfam" id="PF00563">
    <property type="entry name" value="EAL"/>
    <property type="match status" value="1"/>
</dbReference>
<dbReference type="PROSITE" id="PS50005">
    <property type="entry name" value="TPR"/>
    <property type="match status" value="1"/>
</dbReference>
<gene>
    <name evidence="5" type="ordered locus">Deima_0106</name>
</gene>
<dbReference type="Gene3D" id="3.30.70.270">
    <property type="match status" value="1"/>
</dbReference>
<dbReference type="InterPro" id="IPR011990">
    <property type="entry name" value="TPR-like_helical_dom_sf"/>
</dbReference>
<dbReference type="InterPro" id="IPR001633">
    <property type="entry name" value="EAL_dom"/>
</dbReference>
<dbReference type="InterPro" id="IPR029787">
    <property type="entry name" value="Nucleotide_cyclase"/>
</dbReference>
<evidence type="ECO:0000313" key="5">
    <source>
        <dbReference type="EMBL" id="ADV65770.1"/>
    </source>
</evidence>
<keyword evidence="1" id="KW-0802">TPR repeat</keyword>
<evidence type="ECO:0000256" key="2">
    <source>
        <dbReference type="SAM" id="Coils"/>
    </source>
</evidence>
<dbReference type="eggNOG" id="COG5001">
    <property type="taxonomic scope" value="Bacteria"/>
</dbReference>
<dbReference type="KEGG" id="dmr:Deima_0106"/>
<dbReference type="PANTHER" id="PTHR44757:SF2">
    <property type="entry name" value="BIOFILM ARCHITECTURE MAINTENANCE PROTEIN MBAA"/>
    <property type="match status" value="1"/>
</dbReference>
<dbReference type="SUPFAM" id="SSF141868">
    <property type="entry name" value="EAL domain-like"/>
    <property type="match status" value="1"/>
</dbReference>
<dbReference type="STRING" id="709986.Deima_0106"/>
<dbReference type="InterPro" id="IPR000160">
    <property type="entry name" value="GGDEF_dom"/>
</dbReference>
<dbReference type="Gene3D" id="3.20.20.450">
    <property type="entry name" value="EAL domain"/>
    <property type="match status" value="1"/>
</dbReference>
<dbReference type="SMART" id="SM00028">
    <property type="entry name" value="TPR"/>
    <property type="match status" value="6"/>
</dbReference>
<dbReference type="Pfam" id="PF13424">
    <property type="entry name" value="TPR_12"/>
    <property type="match status" value="1"/>
</dbReference>
<dbReference type="SMART" id="SM00267">
    <property type="entry name" value="GGDEF"/>
    <property type="match status" value="1"/>
</dbReference>
<dbReference type="InterPro" id="IPR043128">
    <property type="entry name" value="Rev_trsase/Diguanyl_cyclase"/>
</dbReference>
<evidence type="ECO:0000256" key="1">
    <source>
        <dbReference type="PROSITE-ProRule" id="PRU00339"/>
    </source>
</evidence>
<dbReference type="EMBL" id="CP002454">
    <property type="protein sequence ID" value="ADV65770.1"/>
    <property type="molecule type" value="Genomic_DNA"/>
</dbReference>
<dbReference type="Gene3D" id="1.25.40.10">
    <property type="entry name" value="Tetratricopeptide repeat domain"/>
    <property type="match status" value="2"/>
</dbReference>
<organism evidence="5 6">
    <name type="scientific">Deinococcus maricopensis (strain DSM 21211 / LMG 22137 / NRRL B-23946 / LB-34)</name>
    <dbReference type="NCBI Taxonomy" id="709986"/>
    <lineage>
        <taxon>Bacteria</taxon>
        <taxon>Thermotogati</taxon>
        <taxon>Deinococcota</taxon>
        <taxon>Deinococci</taxon>
        <taxon>Deinococcales</taxon>
        <taxon>Deinococcaceae</taxon>
        <taxon>Deinococcus</taxon>
    </lineage>
</organism>
<dbReference type="NCBIfam" id="TIGR00254">
    <property type="entry name" value="GGDEF"/>
    <property type="match status" value="1"/>
</dbReference>
<proteinExistence type="predicted"/>
<dbReference type="AlphaFoldDB" id="E8U332"/>
<evidence type="ECO:0000259" key="4">
    <source>
        <dbReference type="PROSITE" id="PS50887"/>
    </source>
</evidence>
<evidence type="ECO:0000259" key="3">
    <source>
        <dbReference type="PROSITE" id="PS50883"/>
    </source>
</evidence>
<dbReference type="PROSITE" id="PS50883">
    <property type="entry name" value="EAL"/>
    <property type="match status" value="1"/>
</dbReference>
<evidence type="ECO:0000313" key="6">
    <source>
        <dbReference type="Proteomes" id="UP000008635"/>
    </source>
</evidence>
<dbReference type="PANTHER" id="PTHR44757">
    <property type="entry name" value="DIGUANYLATE CYCLASE DGCP"/>
    <property type="match status" value="1"/>
</dbReference>
<dbReference type="RefSeq" id="WP_013555275.1">
    <property type="nucleotide sequence ID" value="NC_014958.1"/>
</dbReference>
<dbReference type="InterPro" id="IPR052155">
    <property type="entry name" value="Biofilm_reg_signaling"/>
</dbReference>
<dbReference type="HOGENOM" id="CLU_000445_70_20_0"/>
<dbReference type="CDD" id="cd01948">
    <property type="entry name" value="EAL"/>
    <property type="match status" value="1"/>
</dbReference>
<dbReference type="SUPFAM" id="SSF48452">
    <property type="entry name" value="TPR-like"/>
    <property type="match status" value="2"/>
</dbReference>
<dbReference type="Pfam" id="PF13181">
    <property type="entry name" value="TPR_8"/>
    <property type="match status" value="1"/>
</dbReference>
<feature type="repeat" description="TPR" evidence="1">
    <location>
        <begin position="140"/>
        <end position="173"/>
    </location>
</feature>
<dbReference type="PROSITE" id="PS50887">
    <property type="entry name" value="GGDEF"/>
    <property type="match status" value="1"/>
</dbReference>
<dbReference type="CDD" id="cd01949">
    <property type="entry name" value="GGDEF"/>
    <property type="match status" value="1"/>
</dbReference>
<protein>
    <submittedName>
        <fullName evidence="5">Diguanylate cyclase/phosphodiesterase</fullName>
    </submittedName>
</protein>
<dbReference type="Pfam" id="PF00990">
    <property type="entry name" value="GGDEF"/>
    <property type="match status" value="1"/>
</dbReference>
<dbReference type="SMART" id="SM00052">
    <property type="entry name" value="EAL"/>
    <property type="match status" value="1"/>
</dbReference>
<dbReference type="Proteomes" id="UP000008635">
    <property type="component" value="Chromosome"/>
</dbReference>
<accession>E8U332</accession>
<reference evidence="6" key="2">
    <citation type="submission" date="2011-01" db="EMBL/GenBank/DDBJ databases">
        <title>The complete genome of Deinococcus maricopensis DSM 21211.</title>
        <authorList>
            <consortium name="US DOE Joint Genome Institute (JGI-PGF)"/>
            <person name="Lucas S."/>
            <person name="Copeland A."/>
            <person name="Lapidus A."/>
            <person name="Goodwin L."/>
            <person name="Pitluck S."/>
            <person name="Kyrpides N."/>
            <person name="Mavromatis K."/>
            <person name="Pagani I."/>
            <person name="Ivanova N."/>
            <person name="Ovchinnikova G."/>
            <person name="Zeytun A."/>
            <person name="Detter J.C."/>
            <person name="Han C."/>
            <person name="Land M."/>
            <person name="Hauser L."/>
            <person name="Markowitz V."/>
            <person name="Cheng J.-F."/>
            <person name="Hugenholtz P."/>
            <person name="Woyke T."/>
            <person name="Wu D."/>
            <person name="Pukall R."/>
            <person name="Gehrich-Schroeter G."/>
            <person name="Brambilla E."/>
            <person name="Klenk H.-P."/>
            <person name="Eisen J.A."/>
        </authorList>
    </citation>
    <scope>NUCLEOTIDE SEQUENCE [LARGE SCALE GENOMIC DNA]</scope>
    <source>
        <strain evidence="6">DSM 21211 / LMG 22137 / NRRL B-23946 / LB-34</strain>
    </source>
</reference>
<feature type="domain" description="EAL" evidence="3">
    <location>
        <begin position="553"/>
        <end position="808"/>
    </location>
</feature>
<sequence>MTTVPPTAVLTGVPLDVRHRIDTLNDEADAILMTSMQRARALAAEAYALAERAPYPEGATRALMLTGYSAYFLGHFDEARAAFERAAADAQALTLPGLTARSLSGLAITVARAGQYGEALEHHLACLRLVQSTGDELGQARSLNNIGNLHIELREHDQALQYHLEALEIARRIAHPLLLSSASINAAMDYHQLGRYEEALHLNEVTLQRALDAGYRQHEGLLHGNIAANLLELGRPEDALRAAQVAVALTEELGDRENGCDAQVVCGRALQRLGRLDEAQTYLKGALTLAEDLQVAQRQSEAHQHLADLLEAQGEHARALAHFRAHEQLHRQLIADVLRHKSQVLATQLQVERLSHRAAEEQLRNQELAQANAALQCAQAQLEHQTRHDALTGLLNRAAFEGTLHAAMQSGAPLGVLFIDLDRFKQVNDTLGHPAGDALLMLVADRLRQGVRDGDVVARQGGDEFIVLLRHVQDHADVELVAQRLLDALSLPVTLEGRTLVVTASIGMALFPHDGADVTTLHKHADLAMYSAKRDRRSVRRFQAALSDAAQERLNIEQDLRAALERDELQLHYQPVVPADGRGPCTVEALVRWQHPTLGLLLPARFLPIAEESDLMVGVGEWVLRAACAQLRAWRARWPDLRVSVNVAAQQLDAPDFAGRLTRLLAAHTLDADALELELPARVALDPAALPQYAALAGAGVRFAIDDFGTGYSSMSRLFQVPAQVLKIDRAVIADLLPVSAGRRSSTPLVRALITFAQEAGMQVVAEGVEQPAQARLLRAWNCDRLQGYAIARPMPSDALDAWLARPQRHGGEAPA</sequence>
<feature type="coiled-coil region" evidence="2">
    <location>
        <begin position="351"/>
        <end position="388"/>
    </location>
</feature>
<dbReference type="InterPro" id="IPR035919">
    <property type="entry name" value="EAL_sf"/>
</dbReference>
<reference evidence="5 6" key="1">
    <citation type="journal article" date="2011" name="Stand. Genomic Sci.">
        <title>Complete genome sequence of Deinococcus maricopensis type strain (LB-34).</title>
        <authorList>
            <person name="Pukall R."/>
            <person name="Zeytun A."/>
            <person name="Lucas S."/>
            <person name="Lapidus A."/>
            <person name="Hammon N."/>
            <person name="Deshpande S."/>
            <person name="Nolan M."/>
            <person name="Cheng J.F."/>
            <person name="Pitluck S."/>
            <person name="Liolios K."/>
            <person name="Pagani I."/>
            <person name="Mikhailova N."/>
            <person name="Ivanova N."/>
            <person name="Mavromatis K."/>
            <person name="Pati A."/>
            <person name="Tapia R."/>
            <person name="Han C."/>
            <person name="Goodwin L."/>
            <person name="Chen A."/>
            <person name="Palaniappan K."/>
            <person name="Land M."/>
            <person name="Hauser L."/>
            <person name="Chang Y.J."/>
            <person name="Jeffries C.D."/>
            <person name="Brambilla E.M."/>
            <person name="Rohde M."/>
            <person name="Goker M."/>
            <person name="Detter J.C."/>
            <person name="Woyke T."/>
            <person name="Bristow J."/>
            <person name="Eisen J.A."/>
            <person name="Markowitz V."/>
            <person name="Hugenholtz P."/>
            <person name="Kyrpides N.C."/>
            <person name="Klenk H.P."/>
        </authorList>
    </citation>
    <scope>NUCLEOTIDE SEQUENCE [LARGE SCALE GENOMIC DNA]</scope>
    <source>
        <strain evidence="6">DSM 21211 / LMG 22137 / NRRL B-23946 / LB-34</strain>
    </source>
</reference>
<dbReference type="SUPFAM" id="SSF55073">
    <property type="entry name" value="Nucleotide cyclase"/>
    <property type="match status" value="1"/>
</dbReference>
<keyword evidence="6" id="KW-1185">Reference proteome</keyword>
<keyword evidence="2" id="KW-0175">Coiled coil</keyword>
<dbReference type="InterPro" id="IPR019734">
    <property type="entry name" value="TPR_rpt"/>
</dbReference>
<name>E8U332_DEIML</name>